<reference evidence="3 4" key="1">
    <citation type="journal article" date="2016" name="Nat. Commun.">
        <title>Thousands of microbial genomes shed light on interconnected biogeochemical processes in an aquifer system.</title>
        <authorList>
            <person name="Anantharaman K."/>
            <person name="Brown C.T."/>
            <person name="Hug L.A."/>
            <person name="Sharon I."/>
            <person name="Castelle C.J."/>
            <person name="Probst A.J."/>
            <person name="Thomas B.C."/>
            <person name="Singh A."/>
            <person name="Wilkins M.J."/>
            <person name="Karaoz U."/>
            <person name="Brodie E.L."/>
            <person name="Williams K.H."/>
            <person name="Hubbard S.S."/>
            <person name="Banfield J.F."/>
        </authorList>
    </citation>
    <scope>NUCLEOTIDE SEQUENCE [LARGE SCALE GENOMIC DNA]</scope>
</reference>
<dbReference type="Gene3D" id="2.60.40.10">
    <property type="entry name" value="Immunoglobulins"/>
    <property type="match status" value="1"/>
</dbReference>
<organism evidence="3 4">
    <name type="scientific">Candidatus Collierbacteria bacterium RIFOXYA2_FULL_46_10</name>
    <dbReference type="NCBI Taxonomy" id="1817726"/>
    <lineage>
        <taxon>Bacteria</taxon>
        <taxon>Candidatus Collieribacteriota</taxon>
    </lineage>
</organism>
<keyword evidence="1" id="KW-0472">Membrane</keyword>
<evidence type="ECO:0000313" key="4">
    <source>
        <dbReference type="Proteomes" id="UP000176191"/>
    </source>
</evidence>
<name>A0A1F5F6W4_9BACT</name>
<evidence type="ECO:0000256" key="1">
    <source>
        <dbReference type="SAM" id="Phobius"/>
    </source>
</evidence>
<evidence type="ECO:0000259" key="2">
    <source>
        <dbReference type="Pfam" id="PF01833"/>
    </source>
</evidence>
<dbReference type="Pfam" id="PF01833">
    <property type="entry name" value="TIG"/>
    <property type="match status" value="1"/>
</dbReference>
<feature type="transmembrane region" description="Helical" evidence="1">
    <location>
        <begin position="18"/>
        <end position="38"/>
    </location>
</feature>
<proteinExistence type="predicted"/>
<dbReference type="InterPro" id="IPR002909">
    <property type="entry name" value="IPT_dom"/>
</dbReference>
<dbReference type="AlphaFoldDB" id="A0A1F5F6W4"/>
<dbReference type="SUPFAM" id="SSF81296">
    <property type="entry name" value="E set domains"/>
    <property type="match status" value="1"/>
</dbReference>
<dbReference type="InterPro" id="IPR013783">
    <property type="entry name" value="Ig-like_fold"/>
</dbReference>
<keyword evidence="1" id="KW-1133">Transmembrane helix</keyword>
<comment type="caution">
    <text evidence="3">The sequence shown here is derived from an EMBL/GenBank/DDBJ whole genome shotgun (WGS) entry which is preliminary data.</text>
</comment>
<feature type="domain" description="IPT/TIG" evidence="2">
    <location>
        <begin position="68"/>
        <end position="142"/>
    </location>
</feature>
<sequence>MAENFYERVNNTLTWKRIVGFNVILFLVMIIPLSIQLAQQDTENRSGAAGEVEAPVVTPPPNYPNSPPRIERVNAFFGKTGDTVVVLGANFGEYKWGSKVYVGNVEAMDSAIVRWSNSVLEVKIPDSARTGKVWVTVNGNRADWEGNLLLYDVTRSAQVGLRKVESGKVAVYVSNAAGTVRGMVELGYVSEPLIITPGDNVQVTAQTAGADSLGKKMQITWQAGGELTSTQTTLFTVSYPGIGSLELLRMEMFSASGGLIPVYANPLNVKVLP</sequence>
<keyword evidence="1" id="KW-0812">Transmembrane</keyword>
<evidence type="ECO:0000313" key="3">
    <source>
        <dbReference type="EMBL" id="OGD75064.1"/>
    </source>
</evidence>
<protein>
    <recommendedName>
        <fullName evidence="2">IPT/TIG domain-containing protein</fullName>
    </recommendedName>
</protein>
<gene>
    <name evidence="3" type="ORF">A2228_01010</name>
</gene>
<accession>A0A1F5F6W4</accession>
<dbReference type="EMBL" id="MFAK01000016">
    <property type="protein sequence ID" value="OGD75064.1"/>
    <property type="molecule type" value="Genomic_DNA"/>
</dbReference>
<dbReference type="InterPro" id="IPR014756">
    <property type="entry name" value="Ig_E-set"/>
</dbReference>
<dbReference type="Proteomes" id="UP000176191">
    <property type="component" value="Unassembled WGS sequence"/>
</dbReference>